<reference evidence="1" key="1">
    <citation type="submission" date="2022-06" db="EMBL/GenBank/DDBJ databases">
        <title>Fusarium solani species complex genomes reveal bases of compartmentalisation and animal pathogenesis.</title>
        <authorList>
            <person name="Tsai I.J."/>
        </authorList>
    </citation>
    <scope>NUCLEOTIDE SEQUENCE</scope>
    <source>
        <strain evidence="1">Fu6.1</strain>
    </source>
</reference>
<evidence type="ECO:0000313" key="2">
    <source>
        <dbReference type="Proteomes" id="UP001065298"/>
    </source>
</evidence>
<proteinExistence type="predicted"/>
<dbReference type="Proteomes" id="UP001065298">
    <property type="component" value="Chromosome 10"/>
</dbReference>
<dbReference type="EMBL" id="CM046512">
    <property type="protein sequence ID" value="KAI8655091.1"/>
    <property type="molecule type" value="Genomic_DNA"/>
</dbReference>
<accession>A0ACC0QLA5</accession>
<sequence>MAQAIGVGVVAGFVGAVALVVAALYLFSHGRLSGGVTGTEAHIPSQASTPDSPDHGNELSSPPPVPRTGWDIIVENKWNDVSTRPDTLCGPVAISKNVGFEYSIETFVSNCIGSVRDPLDKEKPVQESIFDENQLIQLAGEPANGASWSGFISNPDTRALAILCFFSRVLYRRMNPFEDIEKCLLAPEITACYRIMTAHPGGNRHGRADMLGEWRQLVYAVNKGPYNIRPPRSTSFWRDDVRAERTHAMVPPIVEALKLNDLKADEYPIDAVEALKPIFEQAANSTVILFGQPCVWEAIWESDTPGIFVFPEIRFMWHDMLKNSRPAKMDFRRL</sequence>
<gene>
    <name evidence="1" type="ORF">NCS57_01256800</name>
</gene>
<organism evidence="1 2">
    <name type="scientific">Fusarium keratoplasticum</name>
    <dbReference type="NCBI Taxonomy" id="1328300"/>
    <lineage>
        <taxon>Eukaryota</taxon>
        <taxon>Fungi</taxon>
        <taxon>Dikarya</taxon>
        <taxon>Ascomycota</taxon>
        <taxon>Pezizomycotina</taxon>
        <taxon>Sordariomycetes</taxon>
        <taxon>Hypocreomycetidae</taxon>
        <taxon>Hypocreales</taxon>
        <taxon>Nectriaceae</taxon>
        <taxon>Fusarium</taxon>
        <taxon>Fusarium solani species complex</taxon>
    </lineage>
</organism>
<evidence type="ECO:0000313" key="1">
    <source>
        <dbReference type="EMBL" id="KAI8655091.1"/>
    </source>
</evidence>
<comment type="caution">
    <text evidence="1">The sequence shown here is derived from an EMBL/GenBank/DDBJ whole genome shotgun (WGS) entry which is preliminary data.</text>
</comment>
<keyword evidence="2" id="KW-1185">Reference proteome</keyword>
<protein>
    <submittedName>
        <fullName evidence="1">Uncharacterized protein</fullName>
    </submittedName>
</protein>
<name>A0ACC0QLA5_9HYPO</name>